<dbReference type="AlphaFoldDB" id="A0A5R9J424"/>
<organism evidence="1 2">
    <name type="scientific">Lichenicoccus roseus</name>
    <dbReference type="NCBI Taxonomy" id="2683649"/>
    <lineage>
        <taxon>Bacteria</taxon>
        <taxon>Pseudomonadati</taxon>
        <taxon>Pseudomonadota</taxon>
        <taxon>Alphaproteobacteria</taxon>
        <taxon>Acetobacterales</taxon>
        <taxon>Acetobacteraceae</taxon>
        <taxon>Lichenicoccus</taxon>
    </lineage>
</organism>
<protein>
    <submittedName>
        <fullName evidence="1">Uncharacterized protein</fullName>
    </submittedName>
</protein>
<dbReference type="RefSeq" id="WP_138326799.1">
    <property type="nucleotide sequence ID" value="NZ_VCDI01000005.1"/>
</dbReference>
<sequence length="60" mass="6623">MDGDTDREPLSVEALHAVLTAALERQRGQRRAALDAMTARLLARELERDGYCLARIPSTA</sequence>
<dbReference type="EMBL" id="VCDI01000005">
    <property type="protein sequence ID" value="TLU71729.1"/>
    <property type="molecule type" value="Genomic_DNA"/>
</dbReference>
<evidence type="ECO:0000313" key="1">
    <source>
        <dbReference type="EMBL" id="TLU71729.1"/>
    </source>
</evidence>
<proteinExistence type="predicted"/>
<comment type="caution">
    <text evidence="1">The sequence shown here is derived from an EMBL/GenBank/DDBJ whole genome shotgun (WGS) entry which is preliminary data.</text>
</comment>
<gene>
    <name evidence="1" type="ORF">FE263_14765</name>
</gene>
<keyword evidence="2" id="KW-1185">Reference proteome</keyword>
<name>A0A5R9J424_9PROT</name>
<evidence type="ECO:0000313" key="2">
    <source>
        <dbReference type="Proteomes" id="UP000305654"/>
    </source>
</evidence>
<accession>A0A5R9J424</accession>
<dbReference type="Proteomes" id="UP000305654">
    <property type="component" value="Unassembled WGS sequence"/>
</dbReference>
<reference evidence="1 2" key="1">
    <citation type="submission" date="2019-05" db="EMBL/GenBank/DDBJ databases">
        <authorList>
            <person name="Pankratov T."/>
            <person name="Grouzdev D."/>
        </authorList>
    </citation>
    <scope>NUCLEOTIDE SEQUENCE [LARGE SCALE GENOMIC DNA]</scope>
    <source>
        <strain evidence="1 2">KEBCLARHB70R</strain>
    </source>
</reference>